<dbReference type="GO" id="GO:0003677">
    <property type="term" value="F:DNA binding"/>
    <property type="evidence" value="ECO:0007669"/>
    <property type="project" value="UniProtKB-KW"/>
</dbReference>
<accession>A0A845SGK3</accession>
<dbReference type="FunFam" id="1.10.10.10:FF:000001">
    <property type="entry name" value="LysR family transcriptional regulator"/>
    <property type="match status" value="1"/>
</dbReference>
<gene>
    <name evidence="6" type="ORF">GRH90_06720</name>
</gene>
<dbReference type="PROSITE" id="PS50931">
    <property type="entry name" value="HTH_LYSR"/>
    <property type="match status" value="1"/>
</dbReference>
<reference evidence="6 7" key="1">
    <citation type="submission" date="2019-12" db="EMBL/GenBank/DDBJ databases">
        <authorList>
            <person name="Lee S.D."/>
        </authorList>
    </citation>
    <scope>NUCLEOTIDE SEQUENCE [LARGE SCALE GENOMIC DNA]</scope>
    <source>
        <strain evidence="6 7">SAP-6</strain>
    </source>
</reference>
<keyword evidence="2" id="KW-0805">Transcription regulation</keyword>
<evidence type="ECO:0000256" key="2">
    <source>
        <dbReference type="ARBA" id="ARBA00023015"/>
    </source>
</evidence>
<proteinExistence type="inferred from homology"/>
<dbReference type="InterPro" id="IPR050176">
    <property type="entry name" value="LTTR"/>
</dbReference>
<dbReference type="EMBL" id="WUBS01000004">
    <property type="protein sequence ID" value="NDL62447.1"/>
    <property type="molecule type" value="Genomic_DNA"/>
</dbReference>
<dbReference type="SUPFAM" id="SSF46785">
    <property type="entry name" value="Winged helix' DNA-binding domain"/>
    <property type="match status" value="1"/>
</dbReference>
<dbReference type="InterPro" id="IPR005119">
    <property type="entry name" value="LysR_subst-bd"/>
</dbReference>
<dbReference type="GO" id="GO:0003700">
    <property type="term" value="F:DNA-binding transcription factor activity"/>
    <property type="evidence" value="ECO:0007669"/>
    <property type="project" value="InterPro"/>
</dbReference>
<protein>
    <submittedName>
        <fullName evidence="6">LysR family transcriptional regulator</fullName>
    </submittedName>
</protein>
<dbReference type="Pfam" id="PF00126">
    <property type="entry name" value="HTH_1"/>
    <property type="match status" value="1"/>
</dbReference>
<keyword evidence="4" id="KW-0804">Transcription</keyword>
<feature type="domain" description="HTH lysR-type" evidence="5">
    <location>
        <begin position="8"/>
        <end position="64"/>
    </location>
</feature>
<sequence length="295" mass="31890">MHAMVRNLDITLLRTFVAVADHNGMTAAGNALHLTQSAVSQQIARLEDLSGALFIRERRTLRLTSNGERFLGKARRLITLNDELWADMAEGAIDGLVRLGAPYDLVGTWLPPILKTFSQAHPKVDLRLVCLASPELLTAVADGALDLALIEEPVGKPDGECLAVDRLVWVGAKGGAAYLKTPLPVSMVAETCAFRPVVLRALSERDLAWRTMFESGSIDATRAAVRADLAVTVWLASTVPDDLHILPFGENLPKLPSLAINLYHAKGPLPRAVGELTQQIRHSVSVPLIADQAIP</sequence>
<dbReference type="Gene3D" id="3.40.190.10">
    <property type="entry name" value="Periplasmic binding protein-like II"/>
    <property type="match status" value="2"/>
</dbReference>
<evidence type="ECO:0000256" key="4">
    <source>
        <dbReference type="ARBA" id="ARBA00023163"/>
    </source>
</evidence>
<dbReference type="Proteomes" id="UP000461443">
    <property type="component" value="Unassembled WGS sequence"/>
</dbReference>
<comment type="similarity">
    <text evidence="1">Belongs to the LysR transcriptional regulatory family.</text>
</comment>
<dbReference type="AlphaFoldDB" id="A0A845SGK3"/>
<dbReference type="SUPFAM" id="SSF53850">
    <property type="entry name" value="Periplasmic binding protein-like II"/>
    <property type="match status" value="1"/>
</dbReference>
<evidence type="ECO:0000256" key="1">
    <source>
        <dbReference type="ARBA" id="ARBA00009437"/>
    </source>
</evidence>
<reference evidence="6 7" key="2">
    <citation type="submission" date="2020-02" db="EMBL/GenBank/DDBJ databases">
        <title>The new genus of Enterobacteriales.</title>
        <authorList>
            <person name="Kim I.S."/>
        </authorList>
    </citation>
    <scope>NUCLEOTIDE SEQUENCE [LARGE SCALE GENOMIC DNA]</scope>
    <source>
        <strain evidence="6 7">SAP-6</strain>
    </source>
</reference>
<comment type="caution">
    <text evidence="6">The sequence shown here is derived from an EMBL/GenBank/DDBJ whole genome shotgun (WGS) entry which is preliminary data.</text>
</comment>
<evidence type="ECO:0000313" key="7">
    <source>
        <dbReference type="Proteomes" id="UP000461443"/>
    </source>
</evidence>
<keyword evidence="3" id="KW-0238">DNA-binding</keyword>
<dbReference type="InterPro" id="IPR036390">
    <property type="entry name" value="WH_DNA-bd_sf"/>
</dbReference>
<keyword evidence="7" id="KW-1185">Reference proteome</keyword>
<dbReference type="InterPro" id="IPR000847">
    <property type="entry name" value="LysR_HTH_N"/>
</dbReference>
<dbReference type="Gene3D" id="1.10.10.10">
    <property type="entry name" value="Winged helix-like DNA-binding domain superfamily/Winged helix DNA-binding domain"/>
    <property type="match status" value="1"/>
</dbReference>
<name>A0A845SGK3_9GAMM</name>
<dbReference type="InterPro" id="IPR036388">
    <property type="entry name" value="WH-like_DNA-bd_sf"/>
</dbReference>
<dbReference type="PANTHER" id="PTHR30579:SF7">
    <property type="entry name" value="HTH-TYPE TRANSCRIPTIONAL REGULATOR LRHA-RELATED"/>
    <property type="match status" value="1"/>
</dbReference>
<dbReference type="Pfam" id="PF03466">
    <property type="entry name" value="LysR_substrate"/>
    <property type="match status" value="1"/>
</dbReference>
<dbReference type="PANTHER" id="PTHR30579">
    <property type="entry name" value="TRANSCRIPTIONAL REGULATOR"/>
    <property type="match status" value="1"/>
</dbReference>
<evidence type="ECO:0000259" key="5">
    <source>
        <dbReference type="PROSITE" id="PS50931"/>
    </source>
</evidence>
<evidence type="ECO:0000313" key="6">
    <source>
        <dbReference type="EMBL" id="NDL62447.1"/>
    </source>
</evidence>
<evidence type="ECO:0000256" key="3">
    <source>
        <dbReference type="ARBA" id="ARBA00023125"/>
    </source>
</evidence>
<organism evidence="6 7">
    <name type="scientific">Acerihabitans arboris</name>
    <dbReference type="NCBI Taxonomy" id="2691583"/>
    <lineage>
        <taxon>Bacteria</taxon>
        <taxon>Pseudomonadati</taxon>
        <taxon>Pseudomonadota</taxon>
        <taxon>Gammaproteobacteria</taxon>
        <taxon>Enterobacterales</taxon>
        <taxon>Pectobacteriaceae</taxon>
        <taxon>Acerihabitans</taxon>
    </lineage>
</organism>